<reference evidence="1" key="1">
    <citation type="journal article" date="2020" name="Nature">
        <title>Giant virus diversity and host interactions through global metagenomics.</title>
        <authorList>
            <person name="Schulz F."/>
            <person name="Roux S."/>
            <person name="Paez-Espino D."/>
            <person name="Jungbluth S."/>
            <person name="Walsh D.A."/>
            <person name="Denef V.J."/>
            <person name="McMahon K.D."/>
            <person name="Konstantinidis K.T."/>
            <person name="Eloe-Fadrosh E.A."/>
            <person name="Kyrpides N.C."/>
            <person name="Woyke T."/>
        </authorList>
    </citation>
    <scope>NUCLEOTIDE SEQUENCE</scope>
    <source>
        <strain evidence="1">GVMAG-M-3300023184-177</strain>
    </source>
</reference>
<dbReference type="AlphaFoldDB" id="A0A6C0HW49"/>
<evidence type="ECO:0000313" key="1">
    <source>
        <dbReference type="EMBL" id="QHT84395.1"/>
    </source>
</evidence>
<proteinExistence type="predicted"/>
<name>A0A6C0HW49_9ZZZZ</name>
<dbReference type="EMBL" id="MN740017">
    <property type="protein sequence ID" value="QHT84395.1"/>
    <property type="molecule type" value="Genomic_DNA"/>
</dbReference>
<protein>
    <submittedName>
        <fullName evidence="1">Uncharacterized protein</fullName>
    </submittedName>
</protein>
<organism evidence="1">
    <name type="scientific">viral metagenome</name>
    <dbReference type="NCBI Taxonomy" id="1070528"/>
    <lineage>
        <taxon>unclassified sequences</taxon>
        <taxon>metagenomes</taxon>
        <taxon>organismal metagenomes</taxon>
    </lineage>
</organism>
<sequence length="610" mass="72363">MDINRKRKSNDDLSNNKKQCLTDWSKMIAPSNIRNYMLDDPLIDWLRYYSINNITDKPRQPKHNNNNNHFNHSNHSLTFNNFIMEQGNLFEQIVIDKLKEINIISIISIANGYEDVRSNAKYLETIKSMKEGYDIIYQGVLHDYKNNLYGCPDLLVRSDKFNSIFNKNIIIPQKRTLFGNYHYLVVDIKHSTINLNCNQTFIKDINSVIYYKGQILIYNKILNSIQKYQPDYGFILSKKIVYTKNSRTYSCDNYMENLSMINYNSFDKHIISKVSSAINWINRMRTEGSNWTLLPRPSVSELYPNMKNDKDDGYKLIKSKLSDELKEITNIWWCSYKKRQIAHSKNIYSWMNKNFNASLIDIKDEKTSRILNNILEINRNNNIIRTVDLANNNNWRQNDINTLELYIDFETLNSNVGQLESNDNNNNIIFMICIGWEYHNNSTNLNSFQHKTFMINRNDNNDELNMINNMWDFIDIKMKEMNKIDYKFIHWSNAEITFYNKFMAKNPLNTFNEFKSFDLYKLFIDNNIVIKGALNFSLKSIAYAFNKHKLIKSSWPNSSCNNGLQAMFLAYNLYKNNDTVNENDMKDIIKYNIIDCQVMYEILSYLRNNY</sequence>
<dbReference type="InterPro" id="IPR012337">
    <property type="entry name" value="RNaseH-like_sf"/>
</dbReference>
<accession>A0A6C0HW49</accession>
<dbReference type="SUPFAM" id="SSF53098">
    <property type="entry name" value="Ribonuclease H-like"/>
    <property type="match status" value="1"/>
</dbReference>